<keyword evidence="3" id="KW-0804">Transcription</keyword>
<gene>
    <name evidence="7" type="ORF">ACFP0N_18670</name>
</gene>
<feature type="domain" description="HTH tetR-type" evidence="6">
    <location>
        <begin position="29"/>
        <end position="89"/>
    </location>
</feature>
<evidence type="ECO:0000256" key="4">
    <source>
        <dbReference type="PROSITE-ProRule" id="PRU00335"/>
    </source>
</evidence>
<evidence type="ECO:0000259" key="6">
    <source>
        <dbReference type="PROSITE" id="PS50977"/>
    </source>
</evidence>
<dbReference type="PANTHER" id="PTHR47506:SF6">
    <property type="entry name" value="HTH-TYPE TRANSCRIPTIONAL REPRESSOR NEMR"/>
    <property type="match status" value="1"/>
</dbReference>
<feature type="region of interest" description="Disordered" evidence="5">
    <location>
        <begin position="1"/>
        <end position="25"/>
    </location>
</feature>
<feature type="compositionally biased region" description="Gly residues" evidence="5">
    <location>
        <begin position="11"/>
        <end position="20"/>
    </location>
</feature>
<organism evidence="7 8">
    <name type="scientific">Kitasatospora aburaviensis</name>
    <dbReference type="NCBI Taxonomy" id="67265"/>
    <lineage>
        <taxon>Bacteria</taxon>
        <taxon>Bacillati</taxon>
        <taxon>Actinomycetota</taxon>
        <taxon>Actinomycetes</taxon>
        <taxon>Kitasatosporales</taxon>
        <taxon>Streptomycetaceae</taxon>
        <taxon>Kitasatospora</taxon>
    </lineage>
</organism>
<feature type="compositionally biased region" description="Basic and acidic residues" evidence="5">
    <location>
        <begin position="1"/>
        <end position="10"/>
    </location>
</feature>
<evidence type="ECO:0000313" key="7">
    <source>
        <dbReference type="EMBL" id="MFC5886997.1"/>
    </source>
</evidence>
<keyword evidence="8" id="KW-1185">Reference proteome</keyword>
<dbReference type="SUPFAM" id="SSF48498">
    <property type="entry name" value="Tetracyclin repressor-like, C-terminal domain"/>
    <property type="match status" value="1"/>
</dbReference>
<dbReference type="Gene3D" id="1.10.357.10">
    <property type="entry name" value="Tetracycline Repressor, domain 2"/>
    <property type="match status" value="1"/>
</dbReference>
<name>A0ABW1EXW7_9ACTN</name>
<evidence type="ECO:0000256" key="1">
    <source>
        <dbReference type="ARBA" id="ARBA00023015"/>
    </source>
</evidence>
<comment type="caution">
    <text evidence="7">The sequence shown here is derived from an EMBL/GenBank/DDBJ whole genome shotgun (WGS) entry which is preliminary data.</text>
</comment>
<dbReference type="InterPro" id="IPR036271">
    <property type="entry name" value="Tet_transcr_reg_TetR-rel_C_sf"/>
</dbReference>
<dbReference type="Pfam" id="PF00440">
    <property type="entry name" value="TetR_N"/>
    <property type="match status" value="1"/>
</dbReference>
<dbReference type="Proteomes" id="UP001596067">
    <property type="component" value="Unassembled WGS sequence"/>
</dbReference>
<dbReference type="PROSITE" id="PS50977">
    <property type="entry name" value="HTH_TETR_2"/>
    <property type="match status" value="1"/>
</dbReference>
<feature type="DNA-binding region" description="H-T-H motif" evidence="4">
    <location>
        <begin position="52"/>
        <end position="71"/>
    </location>
</feature>
<dbReference type="InterPro" id="IPR009057">
    <property type="entry name" value="Homeodomain-like_sf"/>
</dbReference>
<proteinExistence type="predicted"/>
<dbReference type="RefSeq" id="WP_313764909.1">
    <property type="nucleotide sequence ID" value="NZ_BAAAVH010000051.1"/>
</dbReference>
<sequence>MTGSATDRRTGGQGGQAGGRVDGRVQRGEETRRAVLRRAVEIASVEGLDALSIGRLATDLGLSKSGVFAGFGSKEELQLATVRAARRIYYDAVIAPVEGDRPGLAAVWRLFESWIAYSRARVFPGGCFFYGVTAEFDARPGPVRDLLATSAREWQQTVRDRLEGARDVGELRADADPDQLVFALTSFMETANSQALLFDEDAPYDRAARAARGLLRAEASDPDLLPEG</sequence>
<evidence type="ECO:0000256" key="2">
    <source>
        <dbReference type="ARBA" id="ARBA00023125"/>
    </source>
</evidence>
<dbReference type="Gene3D" id="1.10.10.60">
    <property type="entry name" value="Homeodomain-like"/>
    <property type="match status" value="1"/>
</dbReference>
<evidence type="ECO:0000313" key="8">
    <source>
        <dbReference type="Proteomes" id="UP001596067"/>
    </source>
</evidence>
<evidence type="ECO:0000256" key="5">
    <source>
        <dbReference type="SAM" id="MobiDB-lite"/>
    </source>
</evidence>
<keyword evidence="2 4" id="KW-0238">DNA-binding</keyword>
<dbReference type="InterPro" id="IPR011075">
    <property type="entry name" value="TetR_C"/>
</dbReference>
<keyword evidence="1" id="KW-0805">Transcription regulation</keyword>
<protein>
    <submittedName>
        <fullName evidence="7">TetR/AcrR family transcriptional regulator</fullName>
    </submittedName>
</protein>
<dbReference type="PANTHER" id="PTHR47506">
    <property type="entry name" value="TRANSCRIPTIONAL REGULATORY PROTEIN"/>
    <property type="match status" value="1"/>
</dbReference>
<reference evidence="8" key="1">
    <citation type="journal article" date="2019" name="Int. J. Syst. Evol. Microbiol.">
        <title>The Global Catalogue of Microorganisms (GCM) 10K type strain sequencing project: providing services to taxonomists for standard genome sequencing and annotation.</title>
        <authorList>
            <consortium name="The Broad Institute Genomics Platform"/>
            <consortium name="The Broad Institute Genome Sequencing Center for Infectious Disease"/>
            <person name="Wu L."/>
            <person name="Ma J."/>
        </authorList>
    </citation>
    <scope>NUCLEOTIDE SEQUENCE [LARGE SCALE GENOMIC DNA]</scope>
    <source>
        <strain evidence="8">CGMCC 4.1469</strain>
    </source>
</reference>
<dbReference type="InterPro" id="IPR001647">
    <property type="entry name" value="HTH_TetR"/>
</dbReference>
<dbReference type="SUPFAM" id="SSF46689">
    <property type="entry name" value="Homeodomain-like"/>
    <property type="match status" value="1"/>
</dbReference>
<evidence type="ECO:0000256" key="3">
    <source>
        <dbReference type="ARBA" id="ARBA00023163"/>
    </source>
</evidence>
<dbReference type="Pfam" id="PF16925">
    <property type="entry name" value="TetR_C_13"/>
    <property type="match status" value="1"/>
</dbReference>
<accession>A0ABW1EXW7</accession>
<dbReference type="EMBL" id="JBHSOD010000022">
    <property type="protein sequence ID" value="MFC5886997.1"/>
    <property type="molecule type" value="Genomic_DNA"/>
</dbReference>